<comment type="caution">
    <text evidence="2">The sequence shown here is derived from an EMBL/GenBank/DDBJ whole genome shotgun (WGS) entry which is preliminary data.</text>
</comment>
<protein>
    <submittedName>
        <fullName evidence="2">Uncharacterized protein</fullName>
    </submittedName>
</protein>
<gene>
    <name evidence="2" type="ORF">GUJ93_ZPchr0002g24810</name>
</gene>
<evidence type="ECO:0000256" key="1">
    <source>
        <dbReference type="SAM" id="MobiDB-lite"/>
    </source>
</evidence>
<evidence type="ECO:0000313" key="2">
    <source>
        <dbReference type="EMBL" id="KAG8057081.1"/>
    </source>
</evidence>
<dbReference type="EMBL" id="JAAALK010000287">
    <property type="protein sequence ID" value="KAG8057081.1"/>
    <property type="molecule type" value="Genomic_DNA"/>
</dbReference>
<dbReference type="Proteomes" id="UP000729402">
    <property type="component" value="Unassembled WGS sequence"/>
</dbReference>
<feature type="region of interest" description="Disordered" evidence="1">
    <location>
        <begin position="1"/>
        <end position="53"/>
    </location>
</feature>
<dbReference type="AlphaFoldDB" id="A0A8J5SFT9"/>
<accession>A0A8J5SFT9</accession>
<name>A0A8J5SFT9_ZIZPA</name>
<sequence length="95" mass="9995">MHGAAGGGGAARGGGSRGLAATWRARARRCQPRSFRRAAREKPPINREATSVDSSGTHALLAYVLSNQRVDRSRPGSSISHSRSPVDFYSSTTGA</sequence>
<feature type="region of interest" description="Disordered" evidence="1">
    <location>
        <begin position="70"/>
        <end position="95"/>
    </location>
</feature>
<feature type="compositionally biased region" description="Basic residues" evidence="1">
    <location>
        <begin position="25"/>
        <end position="37"/>
    </location>
</feature>
<feature type="compositionally biased region" description="Gly residues" evidence="1">
    <location>
        <begin position="1"/>
        <end position="17"/>
    </location>
</feature>
<organism evidence="2 3">
    <name type="scientific">Zizania palustris</name>
    <name type="common">Northern wild rice</name>
    <dbReference type="NCBI Taxonomy" id="103762"/>
    <lineage>
        <taxon>Eukaryota</taxon>
        <taxon>Viridiplantae</taxon>
        <taxon>Streptophyta</taxon>
        <taxon>Embryophyta</taxon>
        <taxon>Tracheophyta</taxon>
        <taxon>Spermatophyta</taxon>
        <taxon>Magnoliopsida</taxon>
        <taxon>Liliopsida</taxon>
        <taxon>Poales</taxon>
        <taxon>Poaceae</taxon>
        <taxon>BOP clade</taxon>
        <taxon>Oryzoideae</taxon>
        <taxon>Oryzeae</taxon>
        <taxon>Zizaniinae</taxon>
        <taxon>Zizania</taxon>
    </lineage>
</organism>
<proteinExistence type="predicted"/>
<evidence type="ECO:0000313" key="3">
    <source>
        <dbReference type="Proteomes" id="UP000729402"/>
    </source>
</evidence>
<reference evidence="2" key="1">
    <citation type="journal article" date="2021" name="bioRxiv">
        <title>Whole Genome Assembly and Annotation of Northern Wild Rice, Zizania palustris L., Supports a Whole Genome Duplication in the Zizania Genus.</title>
        <authorList>
            <person name="Haas M."/>
            <person name="Kono T."/>
            <person name="Macchietto M."/>
            <person name="Millas R."/>
            <person name="McGilp L."/>
            <person name="Shao M."/>
            <person name="Duquette J."/>
            <person name="Hirsch C.N."/>
            <person name="Kimball J."/>
        </authorList>
    </citation>
    <scope>NUCLEOTIDE SEQUENCE</scope>
    <source>
        <tissue evidence="2">Fresh leaf tissue</tissue>
    </source>
</reference>
<reference evidence="2" key="2">
    <citation type="submission" date="2021-02" db="EMBL/GenBank/DDBJ databases">
        <authorList>
            <person name="Kimball J.A."/>
            <person name="Haas M.W."/>
            <person name="Macchietto M."/>
            <person name="Kono T."/>
            <person name="Duquette J."/>
            <person name="Shao M."/>
        </authorList>
    </citation>
    <scope>NUCLEOTIDE SEQUENCE</scope>
    <source>
        <tissue evidence="2">Fresh leaf tissue</tissue>
    </source>
</reference>
<keyword evidence="3" id="KW-1185">Reference proteome</keyword>